<dbReference type="OrthoDB" id="6718656at2759"/>
<sequence>MSLPHPPKAPTDKLRLESFRVLSRLQLIFEFRPWLEYTRDYIPEGLDTPLKLLWQCFAYGPPLGTLLNLLGSPTPRDLVVDANTFDFAGVSINDRRMFLVNLIQRVQLLEVQGQISYGEVVRVEDFLYSSNATFSKVLQTVNRLLASLQETYPGLFVVPHRSEARKMSLYKQLIDSERIHVSKVLTVVDSASKLLGSMENVEATLEGFIVHAARICQAHGHILNSLETENPKDECKRWDQIFSFKNKHSRNDILSSYRSITANFLIFSDFLERIKISPHLSGDANKIRVHLSSLLNRISEYGSILQAVLDISLPSEPSYDSLCTTTFHMQDAQTTIDEVGRELRTMWSSSILKARLTRYDDVNVDDFGLLLLDDRLVVDHISGAQFSVFLFEKVLLFCKAKCQAANQTQYPIKSWEMGPALAETTPLTIIHSIPTEMLKSLHCIDIEFFEVVWGEENGHEHSQTFHPLMPLQYEQWVGLLRRFVTFVDHSTSNPKTEFGEIWFLNEDEYEDHVHYSSVAKSWSLRGRKDPHSENSSVLQKDQSDRKSLLLSPNLLPTLFNNMLGIPKSPLSVKSMQLNSNDETIVKISKGDSKLKINMVDEKDTMSLLDLTGGIEKEGKYPAAHGGYSDVWKGIWKRDGSQVQVAVKVLRATIRDPEVEEKLTQGVRRELHIWKKLNHPHILELYGVTSDFGPYISMVCPWLNNGTVGKYMEHCGDILSVSDRLNLLNQVADGLAYLHSFSIIHGDLSGSNILIDDDGNARLSDFGLSSIVMELHGTANITSTFGGSVRWADPLFYKDYEEDQVIIPTTSSDIYSFGSVMLEILSGRIPYHYLSNDVHVVIELNKGIKPRRPTHPFVDDAQWNLIQHCWADRADDRPHADDVRSAVHDLLVQYSGKSALGIVK</sequence>
<dbReference type="Gene3D" id="1.20.900.10">
    <property type="entry name" value="Dbl homology (DH) domain"/>
    <property type="match status" value="1"/>
</dbReference>
<dbReference type="GO" id="GO:0005524">
    <property type="term" value="F:ATP binding"/>
    <property type="evidence" value="ECO:0007669"/>
    <property type="project" value="InterPro"/>
</dbReference>
<dbReference type="GO" id="GO:0004674">
    <property type="term" value="F:protein serine/threonine kinase activity"/>
    <property type="evidence" value="ECO:0007669"/>
    <property type="project" value="TreeGrafter"/>
</dbReference>
<name>A0A5C3LJV4_9AGAR</name>
<organism evidence="3 4">
    <name type="scientific">Crucibulum laeve</name>
    <dbReference type="NCBI Taxonomy" id="68775"/>
    <lineage>
        <taxon>Eukaryota</taxon>
        <taxon>Fungi</taxon>
        <taxon>Dikarya</taxon>
        <taxon>Basidiomycota</taxon>
        <taxon>Agaricomycotina</taxon>
        <taxon>Agaricomycetes</taxon>
        <taxon>Agaricomycetidae</taxon>
        <taxon>Agaricales</taxon>
        <taxon>Agaricineae</taxon>
        <taxon>Nidulariaceae</taxon>
        <taxon>Crucibulum</taxon>
    </lineage>
</organism>
<gene>
    <name evidence="3" type="ORF">BDQ12DRAFT_658509</name>
</gene>
<dbReference type="EMBL" id="ML213657">
    <property type="protein sequence ID" value="TFK33028.1"/>
    <property type="molecule type" value="Genomic_DNA"/>
</dbReference>
<evidence type="ECO:0000256" key="1">
    <source>
        <dbReference type="SAM" id="MobiDB-lite"/>
    </source>
</evidence>
<evidence type="ECO:0000313" key="4">
    <source>
        <dbReference type="Proteomes" id="UP000308652"/>
    </source>
</evidence>
<dbReference type="Pfam" id="PF07714">
    <property type="entry name" value="PK_Tyr_Ser-Thr"/>
    <property type="match status" value="1"/>
</dbReference>
<reference evidence="3 4" key="1">
    <citation type="journal article" date="2019" name="Nat. Ecol. Evol.">
        <title>Megaphylogeny resolves global patterns of mushroom evolution.</title>
        <authorList>
            <person name="Varga T."/>
            <person name="Krizsan K."/>
            <person name="Foldi C."/>
            <person name="Dima B."/>
            <person name="Sanchez-Garcia M."/>
            <person name="Sanchez-Ramirez S."/>
            <person name="Szollosi G.J."/>
            <person name="Szarkandi J.G."/>
            <person name="Papp V."/>
            <person name="Albert L."/>
            <person name="Andreopoulos W."/>
            <person name="Angelini C."/>
            <person name="Antonin V."/>
            <person name="Barry K.W."/>
            <person name="Bougher N.L."/>
            <person name="Buchanan P."/>
            <person name="Buyck B."/>
            <person name="Bense V."/>
            <person name="Catcheside P."/>
            <person name="Chovatia M."/>
            <person name="Cooper J."/>
            <person name="Damon W."/>
            <person name="Desjardin D."/>
            <person name="Finy P."/>
            <person name="Geml J."/>
            <person name="Haridas S."/>
            <person name="Hughes K."/>
            <person name="Justo A."/>
            <person name="Karasinski D."/>
            <person name="Kautmanova I."/>
            <person name="Kiss B."/>
            <person name="Kocsube S."/>
            <person name="Kotiranta H."/>
            <person name="LaButti K.M."/>
            <person name="Lechner B.E."/>
            <person name="Liimatainen K."/>
            <person name="Lipzen A."/>
            <person name="Lukacs Z."/>
            <person name="Mihaltcheva S."/>
            <person name="Morgado L.N."/>
            <person name="Niskanen T."/>
            <person name="Noordeloos M.E."/>
            <person name="Ohm R.A."/>
            <person name="Ortiz-Santana B."/>
            <person name="Ovrebo C."/>
            <person name="Racz N."/>
            <person name="Riley R."/>
            <person name="Savchenko A."/>
            <person name="Shiryaev A."/>
            <person name="Soop K."/>
            <person name="Spirin V."/>
            <person name="Szebenyi C."/>
            <person name="Tomsovsky M."/>
            <person name="Tulloss R.E."/>
            <person name="Uehling J."/>
            <person name="Grigoriev I.V."/>
            <person name="Vagvolgyi C."/>
            <person name="Papp T."/>
            <person name="Martin F.M."/>
            <person name="Miettinen O."/>
            <person name="Hibbett D.S."/>
            <person name="Nagy L.G."/>
        </authorList>
    </citation>
    <scope>NUCLEOTIDE SEQUENCE [LARGE SCALE GENOMIC DNA]</scope>
    <source>
        <strain evidence="3 4">CBS 166.37</strain>
    </source>
</reference>
<dbReference type="InterPro" id="IPR001245">
    <property type="entry name" value="Ser-Thr/Tyr_kinase_cat_dom"/>
</dbReference>
<dbReference type="PANTHER" id="PTHR44329">
    <property type="entry name" value="SERINE/THREONINE-PROTEIN KINASE TNNI3K-RELATED"/>
    <property type="match status" value="1"/>
</dbReference>
<evidence type="ECO:0000259" key="2">
    <source>
        <dbReference type="PROSITE" id="PS50011"/>
    </source>
</evidence>
<dbReference type="InterPro" id="IPR011009">
    <property type="entry name" value="Kinase-like_dom_sf"/>
</dbReference>
<dbReference type="Gene3D" id="1.10.510.10">
    <property type="entry name" value="Transferase(Phosphotransferase) domain 1"/>
    <property type="match status" value="1"/>
</dbReference>
<evidence type="ECO:0000313" key="3">
    <source>
        <dbReference type="EMBL" id="TFK33028.1"/>
    </source>
</evidence>
<dbReference type="InterPro" id="IPR051681">
    <property type="entry name" value="Ser/Thr_Kinases-Pseudokinases"/>
</dbReference>
<dbReference type="InterPro" id="IPR008266">
    <property type="entry name" value="Tyr_kinase_AS"/>
</dbReference>
<dbReference type="SUPFAM" id="SSF56112">
    <property type="entry name" value="Protein kinase-like (PK-like)"/>
    <property type="match status" value="1"/>
</dbReference>
<keyword evidence="4" id="KW-1185">Reference proteome</keyword>
<dbReference type="InterPro" id="IPR011993">
    <property type="entry name" value="PH-like_dom_sf"/>
</dbReference>
<dbReference type="PROSITE" id="PS50011">
    <property type="entry name" value="PROTEIN_KINASE_DOM"/>
    <property type="match status" value="1"/>
</dbReference>
<protein>
    <recommendedName>
        <fullName evidence="2">Protein kinase domain-containing protein</fullName>
    </recommendedName>
</protein>
<dbReference type="Gene3D" id="2.30.29.30">
    <property type="entry name" value="Pleckstrin-homology domain (PH domain)/Phosphotyrosine-binding domain (PTB)"/>
    <property type="match status" value="1"/>
</dbReference>
<dbReference type="STRING" id="68775.A0A5C3LJV4"/>
<feature type="domain" description="Protein kinase" evidence="2">
    <location>
        <begin position="616"/>
        <end position="890"/>
    </location>
</feature>
<dbReference type="AlphaFoldDB" id="A0A5C3LJV4"/>
<feature type="region of interest" description="Disordered" evidence="1">
    <location>
        <begin position="525"/>
        <end position="544"/>
    </location>
</feature>
<dbReference type="PROSITE" id="PS00109">
    <property type="entry name" value="PROTEIN_KINASE_TYR"/>
    <property type="match status" value="1"/>
</dbReference>
<dbReference type="PANTHER" id="PTHR44329:SF214">
    <property type="entry name" value="PROTEIN KINASE DOMAIN-CONTAINING PROTEIN"/>
    <property type="match status" value="1"/>
</dbReference>
<dbReference type="Proteomes" id="UP000308652">
    <property type="component" value="Unassembled WGS sequence"/>
</dbReference>
<dbReference type="InterPro" id="IPR000719">
    <property type="entry name" value="Prot_kinase_dom"/>
</dbReference>
<proteinExistence type="predicted"/>
<accession>A0A5C3LJV4</accession>
<dbReference type="InterPro" id="IPR035899">
    <property type="entry name" value="DBL_dom_sf"/>
</dbReference>